<accession>A0A7R9QPH0</accession>
<protein>
    <submittedName>
        <fullName evidence="1">Uncharacterized protein</fullName>
    </submittedName>
</protein>
<sequence>MITKLDKDWYKMNHHFQSHNNGESPNAEVNDNRYISCDIPKDHGDYKEFNWEFIERPGYENKNGNKDNSNKTGLIVAVSMLATKLVLTKVS</sequence>
<dbReference type="EMBL" id="CAJPVJ010006207">
    <property type="protein sequence ID" value="CAG2170239.1"/>
    <property type="molecule type" value="Genomic_DNA"/>
</dbReference>
<evidence type="ECO:0000313" key="2">
    <source>
        <dbReference type="Proteomes" id="UP000728032"/>
    </source>
</evidence>
<gene>
    <name evidence="1" type="ORF">ONB1V03_LOCUS9710</name>
</gene>
<dbReference type="EMBL" id="OC921032">
    <property type="protein sequence ID" value="CAD7653052.1"/>
    <property type="molecule type" value="Genomic_DNA"/>
</dbReference>
<organism evidence="1">
    <name type="scientific">Oppiella nova</name>
    <dbReference type="NCBI Taxonomy" id="334625"/>
    <lineage>
        <taxon>Eukaryota</taxon>
        <taxon>Metazoa</taxon>
        <taxon>Ecdysozoa</taxon>
        <taxon>Arthropoda</taxon>
        <taxon>Chelicerata</taxon>
        <taxon>Arachnida</taxon>
        <taxon>Acari</taxon>
        <taxon>Acariformes</taxon>
        <taxon>Sarcoptiformes</taxon>
        <taxon>Oribatida</taxon>
        <taxon>Brachypylina</taxon>
        <taxon>Oppioidea</taxon>
        <taxon>Oppiidae</taxon>
        <taxon>Oppiella</taxon>
    </lineage>
</organism>
<name>A0A7R9QPH0_9ACAR</name>
<proteinExistence type="predicted"/>
<dbReference type="Proteomes" id="UP000728032">
    <property type="component" value="Unassembled WGS sequence"/>
</dbReference>
<evidence type="ECO:0000313" key="1">
    <source>
        <dbReference type="EMBL" id="CAD7653052.1"/>
    </source>
</evidence>
<reference evidence="1" key="1">
    <citation type="submission" date="2020-11" db="EMBL/GenBank/DDBJ databases">
        <authorList>
            <person name="Tran Van P."/>
        </authorList>
    </citation>
    <scope>NUCLEOTIDE SEQUENCE</scope>
</reference>
<dbReference type="AlphaFoldDB" id="A0A7R9QPH0"/>
<keyword evidence="2" id="KW-1185">Reference proteome</keyword>